<feature type="compositionally biased region" description="Basic and acidic residues" evidence="1">
    <location>
        <begin position="76"/>
        <end position="86"/>
    </location>
</feature>
<reference evidence="3 4" key="1">
    <citation type="submission" date="2019-08" db="EMBL/GenBank/DDBJ databases">
        <title>Draft genome sequence of Lysobacter sp. UKS-15.</title>
        <authorList>
            <person name="Im W.-T."/>
        </authorList>
    </citation>
    <scope>NUCLEOTIDE SEQUENCE [LARGE SCALE GENOMIC DNA]</scope>
    <source>
        <strain evidence="3 4">UKS-15</strain>
    </source>
</reference>
<dbReference type="EMBL" id="VTRV01000130">
    <property type="protein sequence ID" value="TZF87661.1"/>
    <property type="molecule type" value="Genomic_DNA"/>
</dbReference>
<dbReference type="InterPro" id="IPR021719">
    <property type="entry name" value="Prot_inh_I78"/>
</dbReference>
<dbReference type="Proteomes" id="UP000323164">
    <property type="component" value="Unassembled WGS sequence"/>
</dbReference>
<dbReference type="AlphaFoldDB" id="A0A5D8YYV7"/>
<dbReference type="Pfam" id="PF11720">
    <property type="entry name" value="Inhibitor_I78"/>
    <property type="match status" value="1"/>
</dbReference>
<accession>A0A5D8YYV7</accession>
<sequence>MPLQANVREAASPRMIAPVVVLLASVAACSAMRPADAGTPTICRPGNADAWIGRAASASIVEQARHASGSSTVRVVKPDESTSRNDPRIDRLNLYLDNRALITRTRCG</sequence>
<organism evidence="3 4">
    <name type="scientific">Cognatilysobacter lacus</name>
    <dbReference type="NCBI Taxonomy" id="1643323"/>
    <lineage>
        <taxon>Bacteria</taxon>
        <taxon>Pseudomonadati</taxon>
        <taxon>Pseudomonadota</taxon>
        <taxon>Gammaproteobacteria</taxon>
        <taxon>Lysobacterales</taxon>
        <taxon>Lysobacteraceae</taxon>
        <taxon>Cognatilysobacter</taxon>
    </lineage>
</organism>
<evidence type="ECO:0000256" key="1">
    <source>
        <dbReference type="SAM" id="MobiDB-lite"/>
    </source>
</evidence>
<evidence type="ECO:0008006" key="5">
    <source>
        <dbReference type="Google" id="ProtNLM"/>
    </source>
</evidence>
<feature type="region of interest" description="Disordered" evidence="1">
    <location>
        <begin position="67"/>
        <end position="86"/>
    </location>
</feature>
<dbReference type="RefSeq" id="WP_149353371.1">
    <property type="nucleotide sequence ID" value="NZ_VTRV01000130.1"/>
</dbReference>
<dbReference type="Gene3D" id="3.30.10.10">
    <property type="entry name" value="Trypsin Inhibitor V, subunit A"/>
    <property type="match status" value="1"/>
</dbReference>
<evidence type="ECO:0000256" key="2">
    <source>
        <dbReference type="SAM" id="SignalP"/>
    </source>
</evidence>
<evidence type="ECO:0000313" key="4">
    <source>
        <dbReference type="Proteomes" id="UP000323164"/>
    </source>
</evidence>
<gene>
    <name evidence="3" type="ORF">FW784_10910</name>
</gene>
<feature type="signal peptide" evidence="2">
    <location>
        <begin position="1"/>
        <end position="37"/>
    </location>
</feature>
<protein>
    <recommendedName>
        <fullName evidence="5">Peptidase inhibitor I78 family protein</fullName>
    </recommendedName>
</protein>
<comment type="caution">
    <text evidence="3">The sequence shown here is derived from an EMBL/GenBank/DDBJ whole genome shotgun (WGS) entry which is preliminary data.</text>
</comment>
<keyword evidence="2" id="KW-0732">Signal</keyword>
<proteinExistence type="predicted"/>
<evidence type="ECO:0000313" key="3">
    <source>
        <dbReference type="EMBL" id="TZF87661.1"/>
    </source>
</evidence>
<name>A0A5D8YYV7_9GAMM</name>
<keyword evidence="4" id="KW-1185">Reference proteome</keyword>
<feature type="chain" id="PRO_5022894761" description="Peptidase inhibitor I78 family protein" evidence="2">
    <location>
        <begin position="38"/>
        <end position="108"/>
    </location>
</feature>
<dbReference type="OrthoDB" id="6024879at2"/>